<dbReference type="HAMAP" id="MF_00514">
    <property type="entry name" value="Ribosomal_bL35"/>
    <property type="match status" value="1"/>
</dbReference>
<evidence type="ECO:0000256" key="3">
    <source>
        <dbReference type="ARBA" id="ARBA00023274"/>
    </source>
</evidence>
<dbReference type="EMBL" id="CP124550">
    <property type="protein sequence ID" value="WIO45772.1"/>
    <property type="molecule type" value="Genomic_DNA"/>
</dbReference>
<organism evidence="6 7">
    <name type="scientific">Candidatus Southlakia epibionticum</name>
    <dbReference type="NCBI Taxonomy" id="3043284"/>
    <lineage>
        <taxon>Bacteria</taxon>
        <taxon>Candidatus Saccharimonadota</taxon>
        <taxon>Candidatus Saccharimonadia</taxon>
        <taxon>Candidatus Saccharimonadales</taxon>
        <taxon>Candidatus Saccharimonadaceae</taxon>
        <taxon>Candidatus Southlakia</taxon>
    </lineage>
</organism>
<keyword evidence="3 4" id="KW-0687">Ribonucleoprotein</keyword>
<evidence type="ECO:0000256" key="4">
    <source>
        <dbReference type="HAMAP-Rule" id="MF_00514"/>
    </source>
</evidence>
<dbReference type="InterPro" id="IPR021137">
    <property type="entry name" value="Ribosomal_bL35-like"/>
</dbReference>
<evidence type="ECO:0000256" key="1">
    <source>
        <dbReference type="ARBA" id="ARBA00006598"/>
    </source>
</evidence>
<keyword evidence="7" id="KW-1185">Reference proteome</keyword>
<comment type="similarity">
    <text evidence="1 4 5">Belongs to the bacterial ribosomal protein bL35 family.</text>
</comment>
<dbReference type="PANTHER" id="PTHR33343:SF1">
    <property type="entry name" value="LARGE RIBOSOMAL SUBUNIT PROTEIN BL35M"/>
    <property type="match status" value="1"/>
</dbReference>
<dbReference type="Gene3D" id="4.10.410.60">
    <property type="match status" value="1"/>
</dbReference>
<evidence type="ECO:0000256" key="2">
    <source>
        <dbReference type="ARBA" id="ARBA00022980"/>
    </source>
</evidence>
<dbReference type="PANTHER" id="PTHR33343">
    <property type="entry name" value="54S RIBOSOMAL PROTEIN BL35M"/>
    <property type="match status" value="1"/>
</dbReference>
<dbReference type="SUPFAM" id="SSF143034">
    <property type="entry name" value="L35p-like"/>
    <property type="match status" value="1"/>
</dbReference>
<keyword evidence="2 4" id="KW-0689">Ribosomal protein</keyword>
<dbReference type="RefSeq" id="WP_376754144.1">
    <property type="nucleotide sequence ID" value="NZ_CP124550.1"/>
</dbReference>
<dbReference type="PRINTS" id="PR00064">
    <property type="entry name" value="RIBOSOMALL35"/>
</dbReference>
<dbReference type="InterPro" id="IPR037229">
    <property type="entry name" value="Ribosomal_bL35_sf"/>
</dbReference>
<name>A0ABY8WV74_9BACT</name>
<evidence type="ECO:0000313" key="6">
    <source>
        <dbReference type="EMBL" id="WIO45772.1"/>
    </source>
</evidence>
<dbReference type="Proteomes" id="UP001177295">
    <property type="component" value="Chromosome"/>
</dbReference>
<dbReference type="NCBIfam" id="TIGR00001">
    <property type="entry name" value="rpmI_bact"/>
    <property type="match status" value="1"/>
</dbReference>
<evidence type="ECO:0000313" key="7">
    <source>
        <dbReference type="Proteomes" id="UP001177295"/>
    </source>
</evidence>
<proteinExistence type="inferred from homology"/>
<reference evidence="6 7" key="1">
    <citation type="journal article" date="2023" name="Cell">
        <title>Genetic manipulation of Patescibacteria provides mechanistic insights into microbial dark matter and the epibiotic lifestyle.</title>
        <authorList>
            <person name="Wang Y."/>
            <person name="Gallagher L.A."/>
            <person name="Andrade P.A."/>
            <person name="Liu A."/>
            <person name="Humphreys I.R."/>
            <person name="Turkarslan S."/>
            <person name="Cutler K.J."/>
            <person name="Arrieta-Ortiz M.L."/>
            <person name="Li Y."/>
            <person name="Radey M.C."/>
            <person name="McLean J.S."/>
            <person name="Cong Q."/>
            <person name="Baker D."/>
            <person name="Baliga N.S."/>
            <person name="Peterson S.B."/>
            <person name="Mougous J.D."/>
        </authorList>
    </citation>
    <scope>NUCLEOTIDE SEQUENCE [LARGE SCALE GENOMIC DNA]</scope>
    <source>
        <strain evidence="6 7">ML1</strain>
    </source>
</reference>
<accession>A0ABY8WV74</accession>
<sequence>MPKIKTHKGTAKRIKLTSTGKLIRRRAFGNHMLSKKSKSRKRNIKTTAIVKGGMAKNVKRALGV</sequence>
<dbReference type="GO" id="GO:0005840">
    <property type="term" value="C:ribosome"/>
    <property type="evidence" value="ECO:0007669"/>
    <property type="project" value="UniProtKB-KW"/>
</dbReference>
<dbReference type="Pfam" id="PF01632">
    <property type="entry name" value="Ribosomal_L35p"/>
    <property type="match status" value="1"/>
</dbReference>
<protein>
    <recommendedName>
        <fullName evidence="4">Large ribosomal subunit protein bL35</fullName>
    </recommendedName>
</protein>
<dbReference type="InterPro" id="IPR001706">
    <property type="entry name" value="Ribosomal_bL35"/>
</dbReference>
<evidence type="ECO:0000256" key="5">
    <source>
        <dbReference type="RuleBase" id="RU000568"/>
    </source>
</evidence>
<gene>
    <name evidence="4 6" type="primary">rpmI</name>
    <name evidence="6" type="ORF">SEML1_0136</name>
</gene>